<dbReference type="KEGG" id="ery:CP97_14716"/>
<evidence type="ECO:0000313" key="2">
    <source>
        <dbReference type="Proteomes" id="UP000059113"/>
    </source>
</evidence>
<evidence type="ECO:0000313" key="1">
    <source>
        <dbReference type="EMBL" id="ANC50402.1"/>
    </source>
</evidence>
<sequence length="41" mass="4836">MLNAMIDPDIAKAVLRFLPYFIRKADEVLQRRNRFINSVSL</sequence>
<name>A0A161I9Y6_9SPHN</name>
<gene>
    <name evidence="1" type="ORF">CP97_14716</name>
</gene>
<dbReference type="STRING" id="1648404.CP97_14716"/>
<dbReference type="Proteomes" id="UP000059113">
    <property type="component" value="Chromosome"/>
</dbReference>
<organism evidence="1 2">
    <name type="scientific">Aurantiacibacter atlanticus</name>
    <dbReference type="NCBI Taxonomy" id="1648404"/>
    <lineage>
        <taxon>Bacteria</taxon>
        <taxon>Pseudomonadati</taxon>
        <taxon>Pseudomonadota</taxon>
        <taxon>Alphaproteobacteria</taxon>
        <taxon>Sphingomonadales</taxon>
        <taxon>Erythrobacteraceae</taxon>
        <taxon>Aurantiacibacter</taxon>
    </lineage>
</organism>
<dbReference type="EMBL" id="CP011310">
    <property type="protein sequence ID" value="ANC50402.1"/>
    <property type="molecule type" value="Genomic_DNA"/>
</dbReference>
<dbReference type="AlphaFoldDB" id="A0A161I9Y6"/>
<proteinExistence type="predicted"/>
<reference evidence="2" key="2">
    <citation type="submission" date="2015-04" db="EMBL/GenBank/DDBJ databases">
        <title>The complete genome sequence of Erythrobacter sp. s21-N3.</title>
        <authorList>
            <person name="Zhuang L."/>
            <person name="Liu Y."/>
            <person name="Shao Z."/>
        </authorList>
    </citation>
    <scope>NUCLEOTIDE SEQUENCE [LARGE SCALE GENOMIC DNA]</scope>
    <source>
        <strain evidence="2">s21-N3</strain>
    </source>
</reference>
<protein>
    <submittedName>
        <fullName evidence="1">Uncharacterized protein</fullName>
    </submittedName>
</protein>
<reference evidence="1 2" key="1">
    <citation type="journal article" date="2015" name="Int. J. Syst. Evol. Microbiol.">
        <title>Erythrobacter atlanticus sp. nov., a bacterium from ocean sediment able to degrade polycyclic aromatic hydrocarbons.</title>
        <authorList>
            <person name="Zhuang L."/>
            <person name="Liu Y."/>
            <person name="Wang L."/>
            <person name="Wang W."/>
            <person name="Shao Z."/>
        </authorList>
    </citation>
    <scope>NUCLEOTIDE SEQUENCE [LARGE SCALE GENOMIC DNA]</scope>
    <source>
        <strain evidence="2">s21-N3</strain>
    </source>
</reference>
<accession>A0A161I9Y6</accession>
<keyword evidence="2" id="KW-1185">Reference proteome</keyword>